<keyword evidence="5" id="KW-0406">Ion transport</keyword>
<feature type="transmembrane region" description="Helical" evidence="8">
    <location>
        <begin position="39"/>
        <end position="58"/>
    </location>
</feature>
<evidence type="ECO:0000256" key="3">
    <source>
        <dbReference type="ARBA" id="ARBA00022692"/>
    </source>
</evidence>
<dbReference type="Gene3D" id="1.20.1530.20">
    <property type="match status" value="1"/>
</dbReference>
<feature type="transmembrane region" description="Helical" evidence="8">
    <location>
        <begin position="248"/>
        <end position="278"/>
    </location>
</feature>
<feature type="region of interest" description="Disordered" evidence="7">
    <location>
        <begin position="413"/>
        <end position="448"/>
    </location>
</feature>
<keyword evidence="4 8" id="KW-1133">Transmembrane helix</keyword>
<keyword evidence="11" id="KW-1185">Reference proteome</keyword>
<keyword evidence="3 8" id="KW-0812">Transmembrane</keyword>
<comment type="subcellular location">
    <subcellularLocation>
        <location evidence="1">Membrane</location>
        <topology evidence="1">Multi-pass membrane protein</topology>
    </subcellularLocation>
</comment>
<evidence type="ECO:0000256" key="1">
    <source>
        <dbReference type="ARBA" id="ARBA00004141"/>
    </source>
</evidence>
<feature type="transmembrane region" description="Helical" evidence="8">
    <location>
        <begin position="298"/>
        <end position="316"/>
    </location>
</feature>
<evidence type="ECO:0000256" key="7">
    <source>
        <dbReference type="SAM" id="MobiDB-lite"/>
    </source>
</evidence>
<feature type="transmembrane region" description="Helical" evidence="8">
    <location>
        <begin position="105"/>
        <end position="127"/>
    </location>
</feature>
<gene>
    <name evidence="10" type="ORF">GCM10010393_18410</name>
</gene>
<sequence length="448" mass="45802">MDVLDLLLRITHAVTALAVVLLLAAAGRSAARRLRQPEVIGEITVGLLVGPAVIALFGKTFLDAVLPGPVFDILTLFGQAGLVLFLVGLTHKLRIGPDRPPRRAMGWVAAGSLALPLLTGVLLTWWVTLTGGAEVRGNAPLPAFLLMVAVAMSITAVPVMSRILADRGMGESAAGRLALASAIAIDVVGWLLLTVAISLGAGDLAGTLDSARALLFGAVCALAVRYGLRSRAARGAFERLPRTMAAALGAAALGVALAMEHLGMTAVLGAALVGLAVPGDERAPWARAVSTVSRAGRALTPAFFVVTGITVLTGAFSAVSWPLIAVAVLLGCAGKVLGGYAGARLGGLPRGAACRVGVLVNTRGLTELIVLQAGSSAGILSAPLVLALVVMALVTTAMTGPLLNGLDRRDERLTGRLTGRTPGPPAGRLPQHRSDREKLPVETESGTR</sequence>
<evidence type="ECO:0000256" key="8">
    <source>
        <dbReference type="SAM" id="Phobius"/>
    </source>
</evidence>
<feature type="transmembrane region" description="Helical" evidence="8">
    <location>
        <begin position="6"/>
        <end position="27"/>
    </location>
</feature>
<feature type="transmembrane region" description="Helical" evidence="8">
    <location>
        <begin position="177"/>
        <end position="199"/>
    </location>
</feature>
<dbReference type="PANTHER" id="PTHR32468:SF0">
    <property type="entry name" value="K(+)_H(+) ANTIPORTER 1"/>
    <property type="match status" value="1"/>
</dbReference>
<dbReference type="Proteomes" id="UP001499942">
    <property type="component" value="Unassembled WGS sequence"/>
</dbReference>
<feature type="domain" description="Cation/H+ exchanger transmembrane" evidence="9">
    <location>
        <begin position="21"/>
        <end position="403"/>
    </location>
</feature>
<name>A0ABP5YV57_9ACTN</name>
<dbReference type="InterPro" id="IPR050794">
    <property type="entry name" value="CPA2_transporter"/>
</dbReference>
<keyword evidence="6 8" id="KW-0472">Membrane</keyword>
<feature type="transmembrane region" description="Helical" evidence="8">
    <location>
        <begin position="323"/>
        <end position="343"/>
    </location>
</feature>
<organism evidence="10 11">
    <name type="scientific">Streptomyces gobitricini</name>
    <dbReference type="NCBI Taxonomy" id="68211"/>
    <lineage>
        <taxon>Bacteria</taxon>
        <taxon>Bacillati</taxon>
        <taxon>Actinomycetota</taxon>
        <taxon>Actinomycetes</taxon>
        <taxon>Kitasatosporales</taxon>
        <taxon>Streptomycetaceae</taxon>
        <taxon>Streptomyces</taxon>
    </lineage>
</organism>
<feature type="transmembrane region" description="Helical" evidence="8">
    <location>
        <begin position="384"/>
        <end position="406"/>
    </location>
</feature>
<reference evidence="11" key="1">
    <citation type="journal article" date="2019" name="Int. J. Syst. Evol. Microbiol.">
        <title>The Global Catalogue of Microorganisms (GCM) 10K type strain sequencing project: providing services to taxonomists for standard genome sequencing and annotation.</title>
        <authorList>
            <consortium name="The Broad Institute Genomics Platform"/>
            <consortium name="The Broad Institute Genome Sequencing Center for Infectious Disease"/>
            <person name="Wu L."/>
            <person name="Ma J."/>
        </authorList>
    </citation>
    <scope>NUCLEOTIDE SEQUENCE [LARGE SCALE GENOMIC DNA]</scope>
    <source>
        <strain evidence="11">JCM 5062</strain>
    </source>
</reference>
<evidence type="ECO:0000313" key="10">
    <source>
        <dbReference type="EMBL" id="GAA2487437.1"/>
    </source>
</evidence>
<evidence type="ECO:0000313" key="11">
    <source>
        <dbReference type="Proteomes" id="UP001499942"/>
    </source>
</evidence>
<feature type="transmembrane region" description="Helical" evidence="8">
    <location>
        <begin position="70"/>
        <end position="93"/>
    </location>
</feature>
<feature type="transmembrane region" description="Helical" evidence="8">
    <location>
        <begin position="211"/>
        <end position="228"/>
    </location>
</feature>
<evidence type="ECO:0000259" key="9">
    <source>
        <dbReference type="Pfam" id="PF00999"/>
    </source>
</evidence>
<evidence type="ECO:0000256" key="2">
    <source>
        <dbReference type="ARBA" id="ARBA00022448"/>
    </source>
</evidence>
<dbReference type="InterPro" id="IPR038770">
    <property type="entry name" value="Na+/solute_symporter_sf"/>
</dbReference>
<evidence type="ECO:0000256" key="4">
    <source>
        <dbReference type="ARBA" id="ARBA00022989"/>
    </source>
</evidence>
<protein>
    <submittedName>
        <fullName evidence="10">Cation:proton antiporter</fullName>
    </submittedName>
</protein>
<dbReference type="Pfam" id="PF00999">
    <property type="entry name" value="Na_H_Exchanger"/>
    <property type="match status" value="1"/>
</dbReference>
<dbReference type="RefSeq" id="WP_344358772.1">
    <property type="nucleotide sequence ID" value="NZ_BAAASR010000010.1"/>
</dbReference>
<feature type="transmembrane region" description="Helical" evidence="8">
    <location>
        <begin position="139"/>
        <end position="165"/>
    </location>
</feature>
<comment type="caution">
    <text evidence="10">The sequence shown here is derived from an EMBL/GenBank/DDBJ whole genome shotgun (WGS) entry which is preliminary data.</text>
</comment>
<evidence type="ECO:0000256" key="6">
    <source>
        <dbReference type="ARBA" id="ARBA00023136"/>
    </source>
</evidence>
<keyword evidence="2" id="KW-0813">Transport</keyword>
<proteinExistence type="predicted"/>
<dbReference type="EMBL" id="BAAASR010000010">
    <property type="protein sequence ID" value="GAA2487437.1"/>
    <property type="molecule type" value="Genomic_DNA"/>
</dbReference>
<dbReference type="PANTHER" id="PTHR32468">
    <property type="entry name" value="CATION/H + ANTIPORTER"/>
    <property type="match status" value="1"/>
</dbReference>
<accession>A0ABP5YV57</accession>
<evidence type="ECO:0000256" key="5">
    <source>
        <dbReference type="ARBA" id="ARBA00023065"/>
    </source>
</evidence>
<feature type="compositionally biased region" description="Basic and acidic residues" evidence="7">
    <location>
        <begin position="432"/>
        <end position="448"/>
    </location>
</feature>
<dbReference type="InterPro" id="IPR006153">
    <property type="entry name" value="Cation/H_exchanger_TM"/>
</dbReference>